<gene>
    <name evidence="2" type="ORF">L484_000426</name>
</gene>
<keyword evidence="1" id="KW-1133">Transmembrane helix</keyword>
<evidence type="ECO:0000256" key="1">
    <source>
        <dbReference type="SAM" id="Phobius"/>
    </source>
</evidence>
<accession>W9SNQ9</accession>
<dbReference type="EMBL" id="KE619806">
    <property type="protein sequence ID" value="EXC36244.1"/>
    <property type="molecule type" value="Genomic_DNA"/>
</dbReference>
<dbReference type="AlphaFoldDB" id="W9SNQ9"/>
<evidence type="ECO:0000313" key="3">
    <source>
        <dbReference type="Proteomes" id="UP000030645"/>
    </source>
</evidence>
<dbReference type="Proteomes" id="UP000030645">
    <property type="component" value="Unassembled WGS sequence"/>
</dbReference>
<protein>
    <submittedName>
        <fullName evidence="2">Uncharacterized protein</fullName>
    </submittedName>
</protein>
<keyword evidence="1" id="KW-0472">Membrane</keyword>
<evidence type="ECO:0000313" key="2">
    <source>
        <dbReference type="EMBL" id="EXC36244.1"/>
    </source>
</evidence>
<feature type="transmembrane region" description="Helical" evidence="1">
    <location>
        <begin position="33"/>
        <end position="53"/>
    </location>
</feature>
<organism evidence="2 3">
    <name type="scientific">Morus notabilis</name>
    <dbReference type="NCBI Taxonomy" id="981085"/>
    <lineage>
        <taxon>Eukaryota</taxon>
        <taxon>Viridiplantae</taxon>
        <taxon>Streptophyta</taxon>
        <taxon>Embryophyta</taxon>
        <taxon>Tracheophyta</taxon>
        <taxon>Spermatophyta</taxon>
        <taxon>Magnoliopsida</taxon>
        <taxon>eudicotyledons</taxon>
        <taxon>Gunneridae</taxon>
        <taxon>Pentapetalae</taxon>
        <taxon>rosids</taxon>
        <taxon>fabids</taxon>
        <taxon>Rosales</taxon>
        <taxon>Moraceae</taxon>
        <taxon>Moreae</taxon>
        <taxon>Morus</taxon>
    </lineage>
</organism>
<sequence length="135" mass="15352">MGIVSLGAGPEIRTDPLLAQWNYGSALFTRQTFYHLLLSGFLVLLARSLLVSVRRLPFPVFIFFNFYDNDRQNAHMLSLILIFSGFVLVRLQELGEARSQAQQAHFSRVYNMKKFGSFAFSVTSLRGKPPLAMNF</sequence>
<name>W9SNQ9_9ROSA</name>
<feature type="transmembrane region" description="Helical" evidence="1">
    <location>
        <begin position="73"/>
        <end position="91"/>
    </location>
</feature>
<proteinExistence type="predicted"/>
<reference evidence="3" key="1">
    <citation type="submission" date="2013-01" db="EMBL/GenBank/DDBJ databases">
        <title>Draft Genome Sequence of a Mulberry Tree, Morus notabilis C.K. Schneid.</title>
        <authorList>
            <person name="He N."/>
            <person name="Zhao S."/>
        </authorList>
    </citation>
    <scope>NUCLEOTIDE SEQUENCE</scope>
</reference>
<keyword evidence="3" id="KW-1185">Reference proteome</keyword>
<keyword evidence="1" id="KW-0812">Transmembrane</keyword>